<dbReference type="EMBL" id="AZIM01004323">
    <property type="protein sequence ID" value="ETE60881.1"/>
    <property type="molecule type" value="Genomic_DNA"/>
</dbReference>
<keyword evidence="1" id="KW-0675">Receptor</keyword>
<name>V8NFX5_OPHHA</name>
<reference evidence="1 2" key="1">
    <citation type="journal article" date="2013" name="Proc. Natl. Acad. Sci. U.S.A.">
        <title>The king cobra genome reveals dynamic gene evolution and adaptation in the snake venom system.</title>
        <authorList>
            <person name="Vonk F.J."/>
            <person name="Casewell N.R."/>
            <person name="Henkel C.V."/>
            <person name="Heimberg A.M."/>
            <person name="Jansen H.J."/>
            <person name="McCleary R.J."/>
            <person name="Kerkkamp H.M."/>
            <person name="Vos R.A."/>
            <person name="Guerreiro I."/>
            <person name="Calvete J.J."/>
            <person name="Wuster W."/>
            <person name="Woods A.E."/>
            <person name="Logan J.M."/>
            <person name="Harrison R.A."/>
            <person name="Castoe T.A."/>
            <person name="de Koning A.P."/>
            <person name="Pollock D.D."/>
            <person name="Yandell M."/>
            <person name="Calderon D."/>
            <person name="Renjifo C."/>
            <person name="Currier R.B."/>
            <person name="Salgado D."/>
            <person name="Pla D."/>
            <person name="Sanz L."/>
            <person name="Hyder A.S."/>
            <person name="Ribeiro J.M."/>
            <person name="Arntzen J.W."/>
            <person name="van den Thillart G.E."/>
            <person name="Boetzer M."/>
            <person name="Pirovano W."/>
            <person name="Dirks R.P."/>
            <person name="Spaink H.P."/>
            <person name="Duboule D."/>
            <person name="McGlinn E."/>
            <person name="Kini R.M."/>
            <person name="Richardson M.K."/>
        </authorList>
    </citation>
    <scope>NUCLEOTIDE SEQUENCE</scope>
    <source>
        <tissue evidence="1">Blood</tissue>
    </source>
</reference>
<evidence type="ECO:0000313" key="1">
    <source>
        <dbReference type="EMBL" id="ETE60881.1"/>
    </source>
</evidence>
<gene>
    <name evidence="1" type="primary">GPR56</name>
    <name evidence="1" type="ORF">L345_13373</name>
</gene>
<dbReference type="Proteomes" id="UP000018936">
    <property type="component" value="Unassembled WGS sequence"/>
</dbReference>
<evidence type="ECO:0000313" key="2">
    <source>
        <dbReference type="Proteomes" id="UP000018936"/>
    </source>
</evidence>
<keyword evidence="2" id="KW-1185">Reference proteome</keyword>
<sequence>MKLEMPQRSRVAIHEDPFIDLQHLESVLTETQFQEDHKRFGKSKILANVHKILPETQNLTIEENVNDAEINQFQVTLSKAILTKAKGGKVNQEGRVVMLAATSPVLFKVRALKKGLRPERCLLFPLNDSRVPLPGLSLQDSTREHWTLVVAKQEKNLEAAVTVNNMSFCGFTGIIEQIRYGKGKRQKMVLLSVCL</sequence>
<accession>V8NFX5</accession>
<comment type="caution">
    <text evidence="1">The sequence shown here is derived from an EMBL/GenBank/DDBJ whole genome shotgun (WGS) entry which is preliminary data.</text>
</comment>
<organism evidence="1 2">
    <name type="scientific">Ophiophagus hannah</name>
    <name type="common">King cobra</name>
    <name type="synonym">Naja hannah</name>
    <dbReference type="NCBI Taxonomy" id="8665"/>
    <lineage>
        <taxon>Eukaryota</taxon>
        <taxon>Metazoa</taxon>
        <taxon>Chordata</taxon>
        <taxon>Craniata</taxon>
        <taxon>Vertebrata</taxon>
        <taxon>Euteleostomi</taxon>
        <taxon>Lepidosauria</taxon>
        <taxon>Squamata</taxon>
        <taxon>Bifurcata</taxon>
        <taxon>Unidentata</taxon>
        <taxon>Episquamata</taxon>
        <taxon>Toxicofera</taxon>
        <taxon>Serpentes</taxon>
        <taxon>Colubroidea</taxon>
        <taxon>Elapidae</taxon>
        <taxon>Elapinae</taxon>
        <taxon>Ophiophagus</taxon>
    </lineage>
</organism>
<protein>
    <submittedName>
        <fullName evidence="1">G-protein coupled receptor 56</fullName>
    </submittedName>
</protein>
<proteinExistence type="predicted"/>
<dbReference type="AlphaFoldDB" id="V8NFX5"/>